<comment type="caution">
    <text evidence="2">The sequence shown here is derived from an EMBL/GenBank/DDBJ whole genome shotgun (WGS) entry which is preliminary data.</text>
</comment>
<evidence type="ECO:0000313" key="2">
    <source>
        <dbReference type="EMBL" id="MBP0482558.1"/>
    </source>
</evidence>
<keyword evidence="3" id="KW-1185">Reference proteome</keyword>
<dbReference type="Gene3D" id="3.40.50.300">
    <property type="entry name" value="P-loop containing nucleotide triphosphate hydrolases"/>
    <property type="match status" value="1"/>
</dbReference>
<feature type="compositionally biased region" description="Low complexity" evidence="1">
    <location>
        <begin position="233"/>
        <end position="260"/>
    </location>
</feature>
<dbReference type="RefSeq" id="WP_209360477.1">
    <property type="nucleotide sequence ID" value="NZ_JAGISH010000004.1"/>
</dbReference>
<gene>
    <name evidence="2" type="ORF">J5474_08650</name>
</gene>
<sequence>MTRIALENKRRTFYCPRMKDNPLPTRAPHRSPPRIVLDQGMPDELAFRLSRVHELCGSARRTLALQIAARIGGPLVWIAPEHTTEQLCAQALLQLGPGYKPAAGADPQLDPGRLLFVTPSRRTDLLWAMEEALKDGAALLVVAELDAPPGMTPVRRLHLAAEAGTAAGTTPPLGLILTPGDGGAPGIETRWRCTPCHAPERPGWRLDRLRARMMPPRSWHWNGARAETFPDCADTPARQAPRTPRPLPTTSAPASSPATTVRGIQFP</sequence>
<dbReference type="EMBL" id="JAGISH010000004">
    <property type="protein sequence ID" value="MBP0482558.1"/>
    <property type="molecule type" value="Genomic_DNA"/>
</dbReference>
<dbReference type="SUPFAM" id="SSF52540">
    <property type="entry name" value="P-loop containing nucleoside triphosphate hydrolases"/>
    <property type="match status" value="1"/>
</dbReference>
<evidence type="ECO:0000313" key="3">
    <source>
        <dbReference type="Proteomes" id="UP000675940"/>
    </source>
</evidence>
<proteinExistence type="predicted"/>
<reference evidence="2" key="1">
    <citation type="submission" date="2021-03" db="EMBL/GenBank/DDBJ databases">
        <title>Sagittula salina sp. nov. strain M10.9X isolated from the marine waste.</title>
        <authorList>
            <person name="Satari L."/>
            <person name="Molina-Menor E."/>
            <person name="Vidal-Verdu A."/>
            <person name="Pascual J."/>
            <person name="Pereto J."/>
            <person name="Porcar M."/>
        </authorList>
    </citation>
    <scope>NUCLEOTIDE SEQUENCE</scope>
    <source>
        <strain evidence="2">M10.9X</strain>
    </source>
</reference>
<organism evidence="2 3">
    <name type="scientific">Sagittula salina</name>
    <dbReference type="NCBI Taxonomy" id="2820268"/>
    <lineage>
        <taxon>Bacteria</taxon>
        <taxon>Pseudomonadati</taxon>
        <taxon>Pseudomonadota</taxon>
        <taxon>Alphaproteobacteria</taxon>
        <taxon>Rhodobacterales</taxon>
        <taxon>Roseobacteraceae</taxon>
        <taxon>Sagittula</taxon>
    </lineage>
</organism>
<protein>
    <recommendedName>
        <fullName evidence="4">Protein ImuA</fullName>
    </recommendedName>
</protein>
<evidence type="ECO:0008006" key="4">
    <source>
        <dbReference type="Google" id="ProtNLM"/>
    </source>
</evidence>
<dbReference type="Proteomes" id="UP000675940">
    <property type="component" value="Unassembled WGS sequence"/>
</dbReference>
<dbReference type="InterPro" id="IPR027417">
    <property type="entry name" value="P-loop_NTPase"/>
</dbReference>
<feature type="region of interest" description="Disordered" evidence="1">
    <location>
        <begin position="229"/>
        <end position="267"/>
    </location>
</feature>
<evidence type="ECO:0000256" key="1">
    <source>
        <dbReference type="SAM" id="MobiDB-lite"/>
    </source>
</evidence>
<name>A0A940MPX0_9RHOB</name>
<dbReference type="AlphaFoldDB" id="A0A940MPX0"/>
<accession>A0A940MPX0</accession>